<keyword evidence="1" id="KW-1133">Transmembrane helix</keyword>
<keyword evidence="3" id="KW-1185">Reference proteome</keyword>
<reference evidence="2 3" key="1">
    <citation type="journal article" date="2017" name="Int. J. Syst. Evol. Microbiol.">
        <title>Kushneria konosiri sp. nov., isolated from the Korean salt-fermented seafood Daemi-jeot.</title>
        <authorList>
            <person name="Yun J.H."/>
            <person name="Park S.K."/>
            <person name="Lee J.Y."/>
            <person name="Jung M.J."/>
            <person name="Bae J.W."/>
        </authorList>
    </citation>
    <scope>NUCLEOTIDE SEQUENCE [LARGE SCALE GENOMIC DNA]</scope>
    <source>
        <strain evidence="2 3">X49</strain>
    </source>
</reference>
<proteinExistence type="predicted"/>
<organism evidence="2 3">
    <name type="scientific">Kushneria konosiri</name>
    <dbReference type="NCBI Taxonomy" id="698828"/>
    <lineage>
        <taxon>Bacteria</taxon>
        <taxon>Pseudomonadati</taxon>
        <taxon>Pseudomonadota</taxon>
        <taxon>Gammaproteobacteria</taxon>
        <taxon>Oceanospirillales</taxon>
        <taxon>Halomonadaceae</taxon>
        <taxon>Kushneria</taxon>
    </lineage>
</organism>
<name>A0A2Z2H8F2_9GAMM</name>
<accession>A0A2Z2H8F2</accession>
<feature type="transmembrane region" description="Helical" evidence="1">
    <location>
        <begin position="20"/>
        <end position="41"/>
    </location>
</feature>
<gene>
    <name evidence="2" type="ORF">B9G99_13520</name>
</gene>
<dbReference type="KEGG" id="kus:B9G99_13520"/>
<keyword evidence="1" id="KW-0812">Transmembrane</keyword>
<evidence type="ECO:0000313" key="3">
    <source>
        <dbReference type="Proteomes" id="UP000250025"/>
    </source>
</evidence>
<dbReference type="AlphaFoldDB" id="A0A2Z2H8F2"/>
<evidence type="ECO:0000256" key="1">
    <source>
        <dbReference type="SAM" id="Phobius"/>
    </source>
</evidence>
<protein>
    <submittedName>
        <fullName evidence="2">Uncharacterized protein</fullName>
    </submittedName>
</protein>
<dbReference type="EMBL" id="CP021323">
    <property type="protein sequence ID" value="ARS53753.1"/>
    <property type="molecule type" value="Genomic_DNA"/>
</dbReference>
<sequence length="61" mass="6588">MPTTLWGDRAHATTRAVIALRIAVMVLVYHNIATAFAKLAYSPGNLTFSSRPVISMSVAQV</sequence>
<evidence type="ECO:0000313" key="2">
    <source>
        <dbReference type="EMBL" id="ARS53753.1"/>
    </source>
</evidence>
<dbReference type="Proteomes" id="UP000250025">
    <property type="component" value="Chromosome"/>
</dbReference>
<keyword evidence="1" id="KW-0472">Membrane</keyword>